<evidence type="ECO:0000256" key="2">
    <source>
        <dbReference type="SAM" id="SignalP"/>
    </source>
</evidence>
<dbReference type="WBParaSite" id="Pan_g22735.t1">
    <property type="protein sequence ID" value="Pan_g22735.t1"/>
    <property type="gene ID" value="Pan_g22735"/>
</dbReference>
<evidence type="ECO:0000313" key="4">
    <source>
        <dbReference type="WBParaSite" id="Pan_g22735.t1"/>
    </source>
</evidence>
<feature type="chain" id="PRO_5028881929" evidence="2">
    <location>
        <begin position="19"/>
        <end position="391"/>
    </location>
</feature>
<dbReference type="InterPro" id="IPR036375">
    <property type="entry name" value="Hemopexin-like_dom_sf"/>
</dbReference>
<dbReference type="Gene3D" id="2.110.10.10">
    <property type="entry name" value="Hemopexin-like domain"/>
    <property type="match status" value="1"/>
</dbReference>
<feature type="compositionally biased region" description="Pro residues" evidence="1">
    <location>
        <begin position="357"/>
        <end position="366"/>
    </location>
</feature>
<reference evidence="4" key="2">
    <citation type="submission" date="2020-10" db="UniProtKB">
        <authorList>
            <consortium name="WormBaseParasite"/>
        </authorList>
    </citation>
    <scope>IDENTIFICATION</scope>
</reference>
<dbReference type="AlphaFoldDB" id="A0A7E4VMR2"/>
<keyword evidence="3" id="KW-1185">Reference proteome</keyword>
<dbReference type="SUPFAM" id="SSF50923">
    <property type="entry name" value="Hemopexin-like domain"/>
    <property type="match status" value="1"/>
</dbReference>
<feature type="region of interest" description="Disordered" evidence="1">
    <location>
        <begin position="108"/>
        <end position="154"/>
    </location>
</feature>
<dbReference type="Proteomes" id="UP000492821">
    <property type="component" value="Unassembled WGS sequence"/>
</dbReference>
<name>A0A7E4VMR2_PANRE</name>
<feature type="compositionally biased region" description="Basic residues" evidence="1">
    <location>
        <begin position="114"/>
        <end position="130"/>
    </location>
</feature>
<organism evidence="3 4">
    <name type="scientific">Panagrellus redivivus</name>
    <name type="common">Microworm</name>
    <dbReference type="NCBI Taxonomy" id="6233"/>
    <lineage>
        <taxon>Eukaryota</taxon>
        <taxon>Metazoa</taxon>
        <taxon>Ecdysozoa</taxon>
        <taxon>Nematoda</taxon>
        <taxon>Chromadorea</taxon>
        <taxon>Rhabditida</taxon>
        <taxon>Tylenchina</taxon>
        <taxon>Panagrolaimomorpha</taxon>
        <taxon>Panagrolaimoidea</taxon>
        <taxon>Panagrolaimidae</taxon>
        <taxon>Panagrellus</taxon>
    </lineage>
</organism>
<keyword evidence="2" id="KW-0732">Signal</keyword>
<feature type="signal peptide" evidence="2">
    <location>
        <begin position="1"/>
        <end position="18"/>
    </location>
</feature>
<sequence>MRHIVAFIGSLVVLTVFGGSSIFASDIGGGDDFDVRVKEQLEDEAAMRANLESLIDMGLDNATDTVAPNPKREFALIDGESVLMPLPLPKLKWKQKEALLIAHGHTAEEIESQRRRRKQKKGTPGTKKRRALNDNPWVREHARQAPRTPLGPPEAAGLHHCPANIDAVTQGHNHRTYVFAGEYVYQIFRDRYGLTQKAAYLITEMFNGGPRRVNAALTNQRSSVTVLVEYNNVYRFRWSKKSQRFYLARKSPQVLDRNVTFVPRLGFQWTDGNMILSDGNYFVTYDPYWNIATFIGVNRDYFPEIPRNAVGVAHASPSSFLWLNNKAHLSVYDLKKFRIDQEYPVRINDYVACVVPKPPTPAPPKLSPRARARNDKAYESNPVKRKPAKST</sequence>
<feature type="region of interest" description="Disordered" evidence="1">
    <location>
        <begin position="357"/>
        <end position="391"/>
    </location>
</feature>
<proteinExistence type="predicted"/>
<accession>A0A7E4VMR2</accession>
<reference evidence="3" key="1">
    <citation type="journal article" date="2013" name="Genetics">
        <title>The draft genome and transcriptome of Panagrellus redivivus are shaped by the harsh demands of a free-living lifestyle.</title>
        <authorList>
            <person name="Srinivasan J."/>
            <person name="Dillman A.R."/>
            <person name="Macchietto M.G."/>
            <person name="Heikkinen L."/>
            <person name="Lakso M."/>
            <person name="Fracchia K.M."/>
            <person name="Antoshechkin I."/>
            <person name="Mortazavi A."/>
            <person name="Wong G."/>
            <person name="Sternberg P.W."/>
        </authorList>
    </citation>
    <scope>NUCLEOTIDE SEQUENCE [LARGE SCALE GENOMIC DNA]</scope>
    <source>
        <strain evidence="3">MT8872</strain>
    </source>
</reference>
<protein>
    <submittedName>
        <fullName evidence="4">L,D-transpeptidase</fullName>
    </submittedName>
</protein>
<evidence type="ECO:0000313" key="3">
    <source>
        <dbReference type="Proteomes" id="UP000492821"/>
    </source>
</evidence>
<evidence type="ECO:0000256" key="1">
    <source>
        <dbReference type="SAM" id="MobiDB-lite"/>
    </source>
</evidence>